<proteinExistence type="predicted"/>
<dbReference type="Proteomes" id="UP000241769">
    <property type="component" value="Unassembled WGS sequence"/>
</dbReference>
<keyword evidence="2" id="KW-1185">Reference proteome</keyword>
<dbReference type="AlphaFoldDB" id="A0A2P6MXT5"/>
<protein>
    <submittedName>
        <fullName evidence="1">Uncharacterized protein</fullName>
    </submittedName>
</protein>
<evidence type="ECO:0000313" key="1">
    <source>
        <dbReference type="EMBL" id="PRP76493.1"/>
    </source>
</evidence>
<reference evidence="1 2" key="1">
    <citation type="journal article" date="2018" name="Genome Biol. Evol.">
        <title>Multiple Roots of Fruiting Body Formation in Amoebozoa.</title>
        <authorList>
            <person name="Hillmann F."/>
            <person name="Forbes G."/>
            <person name="Novohradska S."/>
            <person name="Ferling I."/>
            <person name="Riege K."/>
            <person name="Groth M."/>
            <person name="Westermann M."/>
            <person name="Marz M."/>
            <person name="Spaller T."/>
            <person name="Winckler T."/>
            <person name="Schaap P."/>
            <person name="Glockner G."/>
        </authorList>
    </citation>
    <scope>NUCLEOTIDE SEQUENCE [LARGE SCALE GENOMIC DNA]</scope>
    <source>
        <strain evidence="1 2">Jena</strain>
    </source>
</reference>
<organism evidence="1 2">
    <name type="scientific">Planoprotostelium fungivorum</name>
    <dbReference type="NCBI Taxonomy" id="1890364"/>
    <lineage>
        <taxon>Eukaryota</taxon>
        <taxon>Amoebozoa</taxon>
        <taxon>Evosea</taxon>
        <taxon>Variosea</taxon>
        <taxon>Cavosteliida</taxon>
        <taxon>Cavosteliaceae</taxon>
        <taxon>Planoprotostelium</taxon>
    </lineage>
</organism>
<comment type="caution">
    <text evidence="1">The sequence shown here is derived from an EMBL/GenBank/DDBJ whole genome shotgun (WGS) entry which is preliminary data.</text>
</comment>
<dbReference type="EMBL" id="MDYQ01000321">
    <property type="protein sequence ID" value="PRP76493.1"/>
    <property type="molecule type" value="Genomic_DNA"/>
</dbReference>
<gene>
    <name evidence="1" type="ORF">PROFUN_15145</name>
</gene>
<dbReference type="InParanoid" id="A0A2P6MXT5"/>
<name>A0A2P6MXT5_9EUKA</name>
<accession>A0A2P6MXT5</accession>
<evidence type="ECO:0000313" key="2">
    <source>
        <dbReference type="Proteomes" id="UP000241769"/>
    </source>
</evidence>
<sequence>MASRICLDAAKYLANKYHLSVCADRWFGRMRWLETWCVSTFFAAGMKSEVSVGTIGMSKYTRNPFIYQEGQAWRSSSSQCTIWGNL</sequence>